<evidence type="ECO:0000313" key="3">
    <source>
        <dbReference type="Proteomes" id="UP001430953"/>
    </source>
</evidence>
<proteinExistence type="predicted"/>
<sequence>MNFMSHVADEVRTSCRSPSVLSGSHLPVEVVEQPANAVDNERTAMPASQQGAYRHAGSAFEKCRRHKVVSSRPSLADDRTIHFAVSTNAAEEGEVSAPEDATEVQPDV</sequence>
<organism evidence="2 3">
    <name type="scientific">Cardiocondyla obscurior</name>
    <dbReference type="NCBI Taxonomy" id="286306"/>
    <lineage>
        <taxon>Eukaryota</taxon>
        <taxon>Metazoa</taxon>
        <taxon>Ecdysozoa</taxon>
        <taxon>Arthropoda</taxon>
        <taxon>Hexapoda</taxon>
        <taxon>Insecta</taxon>
        <taxon>Pterygota</taxon>
        <taxon>Neoptera</taxon>
        <taxon>Endopterygota</taxon>
        <taxon>Hymenoptera</taxon>
        <taxon>Apocrita</taxon>
        <taxon>Aculeata</taxon>
        <taxon>Formicoidea</taxon>
        <taxon>Formicidae</taxon>
        <taxon>Myrmicinae</taxon>
        <taxon>Cardiocondyla</taxon>
    </lineage>
</organism>
<keyword evidence="3" id="KW-1185">Reference proteome</keyword>
<feature type="region of interest" description="Disordered" evidence="1">
    <location>
        <begin position="1"/>
        <end position="22"/>
    </location>
</feature>
<dbReference type="Proteomes" id="UP001430953">
    <property type="component" value="Unassembled WGS sequence"/>
</dbReference>
<comment type="caution">
    <text evidence="2">The sequence shown here is derived from an EMBL/GenBank/DDBJ whole genome shotgun (WGS) entry which is preliminary data.</text>
</comment>
<dbReference type="AlphaFoldDB" id="A0AAW2GNK2"/>
<dbReference type="EMBL" id="JADYXP020000003">
    <property type="protein sequence ID" value="KAL0128490.1"/>
    <property type="molecule type" value="Genomic_DNA"/>
</dbReference>
<evidence type="ECO:0000256" key="1">
    <source>
        <dbReference type="SAM" id="MobiDB-lite"/>
    </source>
</evidence>
<evidence type="ECO:0000313" key="2">
    <source>
        <dbReference type="EMBL" id="KAL0128490.1"/>
    </source>
</evidence>
<gene>
    <name evidence="2" type="ORF">PUN28_003659</name>
</gene>
<protein>
    <submittedName>
        <fullName evidence="2">Uncharacterized protein</fullName>
    </submittedName>
</protein>
<accession>A0AAW2GNK2</accession>
<reference evidence="2 3" key="1">
    <citation type="submission" date="2023-03" db="EMBL/GenBank/DDBJ databases">
        <title>High recombination rates correlate with genetic variation in Cardiocondyla obscurior ants.</title>
        <authorList>
            <person name="Errbii M."/>
        </authorList>
    </citation>
    <scope>NUCLEOTIDE SEQUENCE [LARGE SCALE GENOMIC DNA]</scope>
    <source>
        <strain evidence="2">Alpha-2009</strain>
        <tissue evidence="2">Whole body</tissue>
    </source>
</reference>
<feature type="region of interest" description="Disordered" evidence="1">
    <location>
        <begin position="87"/>
        <end position="108"/>
    </location>
</feature>
<name>A0AAW2GNK2_9HYME</name>